<dbReference type="NCBIfam" id="NF006043">
    <property type="entry name" value="PRK08186.1"/>
    <property type="match status" value="1"/>
</dbReference>
<dbReference type="EC" id="3.5.1.54" evidence="3"/>
<gene>
    <name evidence="3" type="primary">atzF</name>
    <name evidence="3" type="ORF">ACFOOQ_10590</name>
</gene>
<organism evidence="3 4">
    <name type="scientific">Ferrovibrio xuzhouensis</name>
    <dbReference type="NCBI Taxonomy" id="1576914"/>
    <lineage>
        <taxon>Bacteria</taxon>
        <taxon>Pseudomonadati</taxon>
        <taxon>Pseudomonadota</taxon>
        <taxon>Alphaproteobacteria</taxon>
        <taxon>Rhodospirillales</taxon>
        <taxon>Rhodospirillaceae</taxon>
        <taxon>Ferrovibrio</taxon>
    </lineage>
</organism>
<dbReference type="InterPro" id="IPR000120">
    <property type="entry name" value="Amidase"/>
</dbReference>
<reference evidence="4" key="1">
    <citation type="journal article" date="2019" name="Int. J. Syst. Evol. Microbiol.">
        <title>The Global Catalogue of Microorganisms (GCM) 10K type strain sequencing project: providing services to taxonomists for standard genome sequencing and annotation.</title>
        <authorList>
            <consortium name="The Broad Institute Genomics Platform"/>
            <consortium name="The Broad Institute Genome Sequencing Center for Infectious Disease"/>
            <person name="Wu L."/>
            <person name="Ma J."/>
        </authorList>
    </citation>
    <scope>NUCLEOTIDE SEQUENCE [LARGE SCALE GENOMIC DNA]</scope>
    <source>
        <strain evidence="4">KCTC 42182</strain>
    </source>
</reference>
<accession>A0ABV7VHG4</accession>
<evidence type="ECO:0000313" key="4">
    <source>
        <dbReference type="Proteomes" id="UP001595711"/>
    </source>
</evidence>
<dbReference type="Gene3D" id="3.10.490.10">
    <property type="entry name" value="Gamma-glutamyl cyclotransferase-like"/>
    <property type="match status" value="1"/>
</dbReference>
<dbReference type="Gene3D" id="3.90.1300.10">
    <property type="entry name" value="Amidase signature (AS) domain"/>
    <property type="match status" value="1"/>
</dbReference>
<name>A0ABV7VHG4_9PROT</name>
<dbReference type="NCBIfam" id="TIGR02713">
    <property type="entry name" value="allophanate_hyd"/>
    <property type="match status" value="1"/>
</dbReference>
<dbReference type="Proteomes" id="UP001595711">
    <property type="component" value="Unassembled WGS sequence"/>
</dbReference>
<dbReference type="InterPro" id="IPR053844">
    <property type="entry name" value="AH_C"/>
</dbReference>
<dbReference type="EMBL" id="JBHRYJ010000002">
    <property type="protein sequence ID" value="MFC3675991.1"/>
    <property type="molecule type" value="Genomic_DNA"/>
</dbReference>
<feature type="domain" description="Allophanate hydrolase C-terminal" evidence="2">
    <location>
        <begin position="474"/>
        <end position="594"/>
    </location>
</feature>
<feature type="domain" description="Amidase" evidence="1">
    <location>
        <begin position="23"/>
        <end position="437"/>
    </location>
</feature>
<evidence type="ECO:0000313" key="3">
    <source>
        <dbReference type="EMBL" id="MFC3675991.1"/>
    </source>
</evidence>
<sequence length="599" mass="61876">MVGSLDILTLQAAYAAGRLSPADVVAEIYDRIAARGEDGVWITLVPRAAALVRAAALAEGPRDLPLWGIPFAVKDNIDAAGLPTTAACPAFAYTPDKSATVVERLLAAGAILIGKTNLDQFATGLVGVRSPYGVAVNPFNAAYIPGGSSSGSAVAVSAGLASFALGTDTAGSGRVPAGFNNIVGLKPSIGLISATGMVPACRSLDCVSVFANTVADSMAVLQVAAALDAQDGYSRAAPPGWRATVPAAPSAFRFGLPRPDQRRFFGNAAAEALFDQAIARMTALGGTAVEIDYAPFAEAAGFLYQPAGTAERTAAVESFLAGHAEDMHPVTRAIILRGRDANAVDVHRMHYRLQELRQQTAPVWQDIDVMLLPTSGTIYRVDELAADPVQLNSNLGHYTNFVNYFDLAALAVPNGFQPDSLPAGVTLVGPGFAEPQLAAIGQAFHAATGLTLGATGYAQPAPPPAGTSLHPQIALMVFGAHLSGEPLNPQMQALGARFVRACRTSADYRLYALKGGVARPGLVRVDSDGAAIEGEIWALSPAAFGVFVAEIPTPLGIADVRLEDGGMVKGFVCEAAGIAGAAEITDYGGWRAFRRASAA</sequence>
<dbReference type="InterPro" id="IPR036928">
    <property type="entry name" value="AS_sf"/>
</dbReference>
<dbReference type="InterPro" id="IPR014085">
    <property type="entry name" value="Allophanate_hydrolase"/>
</dbReference>
<comment type="caution">
    <text evidence="3">The sequence shown here is derived from an EMBL/GenBank/DDBJ whole genome shotgun (WGS) entry which is preliminary data.</text>
</comment>
<keyword evidence="4" id="KW-1185">Reference proteome</keyword>
<dbReference type="SUPFAM" id="SSF75304">
    <property type="entry name" value="Amidase signature (AS) enzymes"/>
    <property type="match status" value="1"/>
</dbReference>
<dbReference type="GO" id="GO:0004039">
    <property type="term" value="F:allophanate hydrolase activity"/>
    <property type="evidence" value="ECO:0007669"/>
    <property type="project" value="UniProtKB-EC"/>
</dbReference>
<dbReference type="InterPro" id="IPR023631">
    <property type="entry name" value="Amidase_dom"/>
</dbReference>
<evidence type="ECO:0000259" key="1">
    <source>
        <dbReference type="Pfam" id="PF01425"/>
    </source>
</evidence>
<dbReference type="PANTHER" id="PTHR11895">
    <property type="entry name" value="TRANSAMIDASE"/>
    <property type="match status" value="1"/>
</dbReference>
<dbReference type="RefSeq" id="WP_379725761.1">
    <property type="nucleotide sequence ID" value="NZ_JBHRYJ010000002.1"/>
</dbReference>
<evidence type="ECO:0000259" key="2">
    <source>
        <dbReference type="Pfam" id="PF21986"/>
    </source>
</evidence>
<dbReference type="PANTHER" id="PTHR11895:SF169">
    <property type="entry name" value="GLUTAMYL-TRNA(GLN) AMIDOTRANSFERASE"/>
    <property type="match status" value="1"/>
</dbReference>
<dbReference type="Gene3D" id="1.20.58.1700">
    <property type="match status" value="1"/>
</dbReference>
<dbReference type="Pfam" id="PF21986">
    <property type="entry name" value="AH_C"/>
    <property type="match status" value="1"/>
</dbReference>
<keyword evidence="3" id="KW-0378">Hydrolase</keyword>
<protein>
    <submittedName>
        <fullName evidence="3">Allophanate hydrolase</fullName>
        <ecNumber evidence="3">3.5.1.54</ecNumber>
    </submittedName>
</protein>
<dbReference type="Pfam" id="PF01425">
    <property type="entry name" value="Amidase"/>
    <property type="match status" value="1"/>
</dbReference>
<proteinExistence type="predicted"/>